<evidence type="ECO:0000313" key="2">
    <source>
        <dbReference type="EMBL" id="KAH1057222.1"/>
    </source>
</evidence>
<protein>
    <submittedName>
        <fullName evidence="2">Uncharacterized protein</fullName>
    </submittedName>
</protein>
<feature type="region of interest" description="Disordered" evidence="1">
    <location>
        <begin position="37"/>
        <end position="71"/>
    </location>
</feature>
<accession>A0A9D3UTN5</accession>
<reference evidence="2 3" key="1">
    <citation type="journal article" date="2021" name="Plant Biotechnol. J.">
        <title>Multi-omics assisted identification of the key and species-specific regulatory components of drought-tolerant mechanisms in Gossypium stocksii.</title>
        <authorList>
            <person name="Yu D."/>
            <person name="Ke L."/>
            <person name="Zhang D."/>
            <person name="Wu Y."/>
            <person name="Sun Y."/>
            <person name="Mei J."/>
            <person name="Sun J."/>
            <person name="Sun Y."/>
        </authorList>
    </citation>
    <scope>NUCLEOTIDE SEQUENCE [LARGE SCALE GENOMIC DNA]</scope>
    <source>
        <strain evidence="3">cv. E1</strain>
        <tissue evidence="2">Leaf</tissue>
    </source>
</reference>
<gene>
    <name evidence="2" type="ORF">J1N35_035287</name>
</gene>
<dbReference type="AlphaFoldDB" id="A0A9D3UTN5"/>
<keyword evidence="3" id="KW-1185">Reference proteome</keyword>
<dbReference type="EMBL" id="JAIQCV010000010">
    <property type="protein sequence ID" value="KAH1057222.1"/>
    <property type="molecule type" value="Genomic_DNA"/>
</dbReference>
<proteinExistence type="predicted"/>
<feature type="compositionally biased region" description="Polar residues" evidence="1">
    <location>
        <begin position="42"/>
        <end position="52"/>
    </location>
</feature>
<organism evidence="2 3">
    <name type="scientific">Gossypium stocksii</name>
    <dbReference type="NCBI Taxonomy" id="47602"/>
    <lineage>
        <taxon>Eukaryota</taxon>
        <taxon>Viridiplantae</taxon>
        <taxon>Streptophyta</taxon>
        <taxon>Embryophyta</taxon>
        <taxon>Tracheophyta</taxon>
        <taxon>Spermatophyta</taxon>
        <taxon>Magnoliopsida</taxon>
        <taxon>eudicotyledons</taxon>
        <taxon>Gunneridae</taxon>
        <taxon>Pentapetalae</taxon>
        <taxon>rosids</taxon>
        <taxon>malvids</taxon>
        <taxon>Malvales</taxon>
        <taxon>Malvaceae</taxon>
        <taxon>Malvoideae</taxon>
        <taxon>Gossypium</taxon>
    </lineage>
</organism>
<evidence type="ECO:0000256" key="1">
    <source>
        <dbReference type="SAM" id="MobiDB-lite"/>
    </source>
</evidence>
<dbReference type="Proteomes" id="UP000828251">
    <property type="component" value="Unassembled WGS sequence"/>
</dbReference>
<name>A0A9D3UTN5_9ROSI</name>
<comment type="caution">
    <text evidence="2">The sequence shown here is derived from an EMBL/GenBank/DDBJ whole genome shotgun (WGS) entry which is preliminary data.</text>
</comment>
<evidence type="ECO:0000313" key="3">
    <source>
        <dbReference type="Proteomes" id="UP000828251"/>
    </source>
</evidence>
<sequence length="71" mass="7920">MLIRLEAVKYPRIEDEYEVALQLQLTMPKTIVICSPKRKTSSKGGSFHQQYGSGKGKAPMEQKCAPPVDDP</sequence>